<dbReference type="EMBL" id="JACXZS010000004">
    <property type="protein sequence ID" value="MBD3941559.1"/>
    <property type="molecule type" value="Genomic_DNA"/>
</dbReference>
<proteinExistence type="predicted"/>
<dbReference type="RefSeq" id="WP_191171180.1">
    <property type="nucleotide sequence ID" value="NZ_JACXZS010000004.1"/>
</dbReference>
<keyword evidence="3" id="KW-1185">Reference proteome</keyword>
<reference evidence="2 3" key="1">
    <citation type="submission" date="2020-09" db="EMBL/GenBank/DDBJ databases">
        <title>Isolation and identification of active actinomycetes.</title>
        <authorList>
            <person name="Li X."/>
        </authorList>
    </citation>
    <scope>NUCLEOTIDE SEQUENCE [LARGE SCALE GENOMIC DNA]</scope>
    <source>
        <strain evidence="2 3">NEAU-LLC</strain>
    </source>
</reference>
<gene>
    <name evidence="2" type="ORF">IF188_07605</name>
</gene>
<dbReference type="Proteomes" id="UP000598426">
    <property type="component" value="Unassembled WGS sequence"/>
</dbReference>
<evidence type="ECO:0000256" key="1">
    <source>
        <dbReference type="SAM" id="Phobius"/>
    </source>
</evidence>
<evidence type="ECO:0000313" key="2">
    <source>
        <dbReference type="EMBL" id="MBD3941559.1"/>
    </source>
</evidence>
<sequence>MTPDLLDELLDRSAPATRAADPAGLRAMIGDASRTAKPRRRRIGLAAGALTVLLLGGAGVAAASGDWLWGPGLENPDRSYTYTAPTWGQCEIRFSGYDTHNLFIQADVDRVVDEWFASADVEAAADPYVDKYLAVIEDSQASSGDEITDPRLADLNAWTAHEQALYEALGDELQAHGYEPGALAGSTAHSQVHCEGEDWGGEGGDR</sequence>
<accession>A0ABR8NLP2</accession>
<organism evidence="2 3">
    <name type="scientific">Microbacterium helvum</name>
    <dbReference type="NCBI Taxonomy" id="2773713"/>
    <lineage>
        <taxon>Bacteria</taxon>
        <taxon>Bacillati</taxon>
        <taxon>Actinomycetota</taxon>
        <taxon>Actinomycetes</taxon>
        <taxon>Micrococcales</taxon>
        <taxon>Microbacteriaceae</taxon>
        <taxon>Microbacterium</taxon>
    </lineage>
</organism>
<keyword evidence="1" id="KW-0812">Transmembrane</keyword>
<protein>
    <submittedName>
        <fullName evidence="2">Uncharacterized protein</fullName>
    </submittedName>
</protein>
<comment type="caution">
    <text evidence="2">The sequence shown here is derived from an EMBL/GenBank/DDBJ whole genome shotgun (WGS) entry which is preliminary data.</text>
</comment>
<evidence type="ECO:0000313" key="3">
    <source>
        <dbReference type="Proteomes" id="UP000598426"/>
    </source>
</evidence>
<name>A0ABR8NLP2_9MICO</name>
<keyword evidence="1" id="KW-1133">Transmembrane helix</keyword>
<keyword evidence="1" id="KW-0472">Membrane</keyword>
<feature type="transmembrane region" description="Helical" evidence="1">
    <location>
        <begin position="43"/>
        <end position="69"/>
    </location>
</feature>